<organism evidence="2">
    <name type="scientific">Sporisorium scitamineum</name>
    <dbReference type="NCBI Taxonomy" id="49012"/>
    <lineage>
        <taxon>Eukaryota</taxon>
        <taxon>Fungi</taxon>
        <taxon>Dikarya</taxon>
        <taxon>Basidiomycota</taxon>
        <taxon>Ustilaginomycotina</taxon>
        <taxon>Ustilaginomycetes</taxon>
        <taxon>Ustilaginales</taxon>
        <taxon>Ustilaginaceae</taxon>
        <taxon>Sporisorium</taxon>
    </lineage>
</organism>
<feature type="region of interest" description="Disordered" evidence="1">
    <location>
        <begin position="167"/>
        <end position="205"/>
    </location>
</feature>
<evidence type="ECO:0000313" key="2">
    <source>
        <dbReference type="EMBL" id="CDR87257.1"/>
    </source>
</evidence>
<dbReference type="OrthoDB" id="2553927at2759"/>
<gene>
    <name evidence="2" type="ORF">SPSC_00383</name>
</gene>
<protein>
    <submittedName>
        <fullName evidence="2">Uncharacterized protein</fullName>
    </submittedName>
</protein>
<proteinExistence type="predicted"/>
<feature type="region of interest" description="Disordered" evidence="1">
    <location>
        <begin position="1"/>
        <end position="76"/>
    </location>
</feature>
<dbReference type="AlphaFoldDB" id="A0A140KMC6"/>
<feature type="region of interest" description="Disordered" evidence="1">
    <location>
        <begin position="377"/>
        <end position="453"/>
    </location>
</feature>
<dbReference type="EMBL" id="LK056653">
    <property type="protein sequence ID" value="CDR87257.1"/>
    <property type="molecule type" value="Genomic_DNA"/>
</dbReference>
<feature type="compositionally biased region" description="Low complexity" evidence="1">
    <location>
        <begin position="60"/>
        <end position="74"/>
    </location>
</feature>
<reference evidence="2" key="1">
    <citation type="submission" date="2014-06" db="EMBL/GenBank/DDBJ databases">
        <authorList>
            <person name="Ju J."/>
            <person name="Zhang J."/>
        </authorList>
    </citation>
    <scope>NUCLEOTIDE SEQUENCE</scope>
    <source>
        <strain evidence="2">SscI8</strain>
    </source>
</reference>
<sequence length="473" mass="51197">MQALSTPPDLAPSPANKQLALSAAAASYPQSRRQSTCSPSPPATESGNYADQPSASNTPLTLATDSSASSSSTSIRTDAFRRQATACSTFALHAHPPARTRPGLANKRVLSEGQVILPRPAKRSRMPSSPTLRKQSCDALHSASSFLPSVTAITSWRMACEQRRQRHLAKSKSRLHAASLKRAAAASTLRKPSRSAATTDAEPTLIKSDPLPELRLLSATRTAPIGWSHFAGANKAFVPHMVEVYDERAAKRAPERQRFWPIIDHQLDYTGARMLLLSNSSYRSLAPSHPATHSGAKSLFDPPVSPKSGLPVYSQPMGSSDEDSLPLTPDAPIQSRSLPRRASQYARDAVANESRRKSTISLSPAATLSAVIDFTRAQASHKEQQQQQQQQQRDAAEPVRNAYGQLVYSPPSPPQVTATVKSSKPDLAAHAPLRIAPRRSVAATGPSSDSRRTKDYFGHWETYLCNFGKESTF</sequence>
<feature type="compositionally biased region" description="Polar residues" evidence="1">
    <location>
        <begin position="28"/>
        <end position="59"/>
    </location>
</feature>
<name>A0A140KMC6_9BASI</name>
<accession>A0A140KMC6</accession>
<evidence type="ECO:0000256" key="1">
    <source>
        <dbReference type="SAM" id="MobiDB-lite"/>
    </source>
</evidence>
<feature type="region of interest" description="Disordered" evidence="1">
    <location>
        <begin position="286"/>
        <end position="361"/>
    </location>
</feature>
<feature type="compositionally biased region" description="Low complexity" evidence="1">
    <location>
        <begin position="176"/>
        <end position="190"/>
    </location>
</feature>